<accession>A0A0G1AU38</accession>
<evidence type="ECO:0000259" key="1">
    <source>
        <dbReference type="Pfam" id="PF10412"/>
    </source>
</evidence>
<evidence type="ECO:0000313" key="3">
    <source>
        <dbReference type="EMBL" id="KKS64489.1"/>
    </source>
</evidence>
<evidence type="ECO:0000313" key="4">
    <source>
        <dbReference type="Proteomes" id="UP000034135"/>
    </source>
</evidence>
<dbReference type="InterPro" id="IPR027417">
    <property type="entry name" value="P-loop_NTPase"/>
</dbReference>
<dbReference type="SUPFAM" id="SSF52540">
    <property type="entry name" value="P-loop containing nucleoside triphosphate hydrolases"/>
    <property type="match status" value="1"/>
</dbReference>
<dbReference type="EMBL" id="LCEB01000025">
    <property type="protein sequence ID" value="KKS64489.1"/>
    <property type="molecule type" value="Genomic_DNA"/>
</dbReference>
<proteinExistence type="predicted"/>
<dbReference type="InterPro" id="IPR058441">
    <property type="entry name" value="DUF8128"/>
</dbReference>
<dbReference type="Pfam" id="PF10412">
    <property type="entry name" value="TrwB_AAD_bind"/>
    <property type="match status" value="1"/>
</dbReference>
<feature type="domain" description="DUF8128" evidence="2">
    <location>
        <begin position="8"/>
        <end position="284"/>
    </location>
</feature>
<dbReference type="PANTHER" id="PTHR30121:SF11">
    <property type="entry name" value="AAA+ ATPASE DOMAIN-CONTAINING PROTEIN"/>
    <property type="match status" value="1"/>
</dbReference>
<dbReference type="PATRIC" id="fig|1618420.3.peg.300"/>
<dbReference type="InterPro" id="IPR019476">
    <property type="entry name" value="T4SS_TraD_DNA-bd"/>
</dbReference>
<evidence type="ECO:0000259" key="2">
    <source>
        <dbReference type="Pfam" id="PF26449"/>
    </source>
</evidence>
<dbReference type="AlphaFoldDB" id="A0A0G1AU38"/>
<protein>
    <submittedName>
        <fullName evidence="3">Uncharacterized protein</fullName>
    </submittedName>
</protein>
<reference evidence="3 4" key="1">
    <citation type="journal article" date="2015" name="Nature">
        <title>rRNA introns, odd ribosomes, and small enigmatic genomes across a large radiation of phyla.</title>
        <authorList>
            <person name="Brown C.T."/>
            <person name="Hug L.A."/>
            <person name="Thomas B.C."/>
            <person name="Sharon I."/>
            <person name="Castelle C.J."/>
            <person name="Singh A."/>
            <person name="Wilkins M.J."/>
            <person name="Williams K.H."/>
            <person name="Banfield J.F."/>
        </authorList>
    </citation>
    <scope>NUCLEOTIDE SEQUENCE [LARGE SCALE GENOMIC DNA]</scope>
</reference>
<dbReference type="InterPro" id="IPR051162">
    <property type="entry name" value="T4SS_component"/>
</dbReference>
<dbReference type="PANTHER" id="PTHR30121">
    <property type="entry name" value="UNCHARACTERIZED PROTEIN YJGR-RELATED"/>
    <property type="match status" value="1"/>
</dbReference>
<comment type="caution">
    <text evidence="3">The sequence shown here is derived from an EMBL/GenBank/DDBJ whole genome shotgun (WGS) entry which is preliminary data.</text>
</comment>
<sequence>MKDFIILEIRTPRTGEETPEAMVQFLGSLANVKTPSSFFGKKESPLSLEIAVFDQAIHFYLTLPKTYQAFVESQLFSQYPRALVSPVDAEKFNGMFSNLDKLSVTQMKLTSNRFFPLRTYQDFKEVDPLSSPLGMLSKLGPEDVCLIQFLLIPIGQSWQSTGRKALEPKVKDSEGTSAPSAYSAYSKEITEKISHSGFKVGIRILCKSPNPTLASLITATFTAFNNPAGNSLGLTQPTFWQKKKLARVILNRDASYISGNEILNLLEIATLFHFPGLKLANIKNISWSKTILSDPPDNLPVALGLTDEEKSRINFMGRCEFKNRATVFGIRKVDRRKHVYIIGKTGTGKSTLIANMVINDIRNREGVAVIDPHGDLSEILLNYIPSYRVNDVAYLNPADVDHPFHLNPLEVSNPAEKELVASGIVAIFHKLYANSWGPRLEYILRNTILTLLEVPNATLLMVPEILANAKFRKKVVEELKDPVLKSFWLNEFEKMSESMRNEAISPILNKVGQFISSPTIRNIIGSPKSTVNLEEIMNKRKILILNLSQGRIGEDNSALLGAMIITKIQLAAMNRVSIAEEERADFYLYVDEFQNFATSTFIKILSEARKYRLNLILANQYIAQIMEEVRSAIFGNAGTMLSFIIGAEDTPFMAREFGERFTEKDLLSLGNYQVIIKMAIEGLTCSPFLAQSLPLPDNRNQNMGKILKVSQERYTKTSGESKKSQAIKAPKLNRKEMMMRIVHKYE</sequence>
<gene>
    <name evidence="3" type="ORF">UV33_C0025G0011</name>
</gene>
<dbReference type="CDD" id="cd01127">
    <property type="entry name" value="TrwB_TraG_TraD_VirD4"/>
    <property type="match status" value="1"/>
</dbReference>
<dbReference type="Pfam" id="PF26449">
    <property type="entry name" value="DUF8128"/>
    <property type="match status" value="1"/>
</dbReference>
<name>A0A0G1AU38_9BACT</name>
<feature type="domain" description="Type IV secretion system coupling protein TraD DNA-binding" evidence="1">
    <location>
        <begin position="331"/>
        <end position="641"/>
    </location>
</feature>
<dbReference type="Proteomes" id="UP000034135">
    <property type="component" value="Unassembled WGS sequence"/>
</dbReference>
<dbReference type="Gene3D" id="3.40.50.300">
    <property type="entry name" value="P-loop containing nucleotide triphosphate hydrolases"/>
    <property type="match status" value="2"/>
</dbReference>
<organism evidence="3 4">
    <name type="scientific">Candidatus Daviesbacteria bacterium GW2011_GWA1_42_6</name>
    <dbReference type="NCBI Taxonomy" id="1618420"/>
    <lineage>
        <taxon>Bacteria</taxon>
        <taxon>Candidatus Daviesiibacteriota</taxon>
    </lineage>
</organism>